<evidence type="ECO:0000313" key="6">
    <source>
        <dbReference type="Proteomes" id="UP000504640"/>
    </source>
</evidence>
<feature type="repeat" description="ANK" evidence="2">
    <location>
        <begin position="72"/>
        <end position="104"/>
    </location>
</feature>
<accession>A0A6J3GDX9</accession>
<feature type="region of interest" description="Disordered" evidence="4">
    <location>
        <begin position="722"/>
        <end position="743"/>
    </location>
</feature>
<proteinExistence type="predicted"/>
<feature type="domain" description="CCDC144C-like coiled-coil" evidence="5">
    <location>
        <begin position="1059"/>
        <end position="1414"/>
    </location>
</feature>
<dbReference type="InterPro" id="IPR002110">
    <property type="entry name" value="Ankyrin_rpt"/>
</dbReference>
<gene>
    <name evidence="7" type="primary">ANKRD30A</name>
</gene>
<feature type="compositionally biased region" description="Basic and acidic residues" evidence="4">
    <location>
        <begin position="420"/>
        <end position="429"/>
    </location>
</feature>
<dbReference type="GeneID" id="116537533"/>
<feature type="repeat" description="ANK" evidence="2">
    <location>
        <begin position="105"/>
        <end position="137"/>
    </location>
</feature>
<name>A0A6J3GDX9_SAPAP</name>
<feature type="coiled-coil region" evidence="3">
    <location>
        <begin position="1271"/>
        <end position="1305"/>
    </location>
</feature>
<evidence type="ECO:0000256" key="1">
    <source>
        <dbReference type="ARBA" id="ARBA00023054"/>
    </source>
</evidence>
<dbReference type="InterPro" id="IPR036770">
    <property type="entry name" value="Ankyrin_rpt-contain_sf"/>
</dbReference>
<dbReference type="SMART" id="SM00248">
    <property type="entry name" value="ANK"/>
    <property type="match status" value="6"/>
</dbReference>
<sequence>MERLSAAAVRGVLDPPRPSPFSQLVYTSNDSYAIHHGDLRKIHKAAWQGQDRKLQKMMKKKKTMDLNIRDVKKRTALHLACAYGHEKVVTLLVDMKCLLDICDGENRTPLMKALQCRREACANILIDSGADPTIVDVYGNTALHYAVYSESLSMVAKLLSHGADIEVKNKAGLTPLLLAITKRSEQIVEFLLTKNANANAVNNVTCTALMLAVCHGSSEIVGRFLQQNVDIYAEDMLGMTAERYAVACGFDNIHQQLLEYMQKISKNPQNSNPEGTAEETPDQAAPLAEGTPDAAARLAEGTPDEDARLAERTSEEVKCLVEKTPEKAAPLVEGSSEKIRYLRNETSGKIEQSAEETPREIMKPVKETSEKFAWTAQGRPRKIAWPEKIKSKNTKRLERVTSYKTEVVKTGISKMSECSTEEKPSKSRTNENVNSVKSIFSKPSMENLQPTKIEKDFRLADKVKSERAAQNYVCLPGATYEKEIKIIRGKIEEPPEKPSDFEPSIEMQNSAPNKDLERKNKQTLRADQMFPSESKEGKDEKNSWDSESLPESVQQNDVCLPKATYQKEIKTINGKLEGKNHFLFNKQIDDFPWLQSPAKRQPDPSILYGEPLLRGTNKAFAWGKAAAPAGTAVLAETAPLRGALKTVIEQQEDDICIIEGAPHDETISELASVLKFYFCYYVYFIEIFINGNRFVYVFTTYSNKCSHIFVCEQQFVDKMPTSESGLKEDKKSPSDPEVNSEHASQNYMCLPQTTYQKEIKTINRKIKGKNDFVFQSPVERALGSVSRMVTYCAHLNSSAEICGTFFAQTRKFPGRGAPRSPARLFRPAQLFRPARLCRPAPLLCPAQLLCWRPGAAVLRTKYTGPGALLAGDWSHGKSPIRWFKKGTEQRTRTDFEQSVSESATQNSIYLPEATYEEEIMTIHGKLKNSPNLSKILIAVPSCKRAKELKTYHCKQLIEQIKQMKKKFRQLQEEISEAKEIKSQLENEKVKWQQELCSVRFNLKQEEKKRRNVYMLNENIREEVERIEQLRKELEVKQQIEMAHGMQDMELKPLRSNFNQVSHTHENEYDLLLENCMLEKEIAMLKLERDTLRHLKQEKENKYFEDMKILKEKNAELQMTLKQKKKTLTKRASEYSEQLKVLTAENIMLTSKLKENQDKEILKTEIESYHARLAFAIQDHDQSVASSIKQEFTFHASGDAHLQGKMNVDVNNIIYNNEMPHEPLSEVQSKSESLKMTNYAGDAVRENTLVLEHVQRDLSEIQCQIKKAKYIYKNEEGNVHTHTEQQESLEQRLLQLESKNMWLQQQLVHARKKANNKSNITINIRFLERKKQHHLLKEKNEEIFNDCNHLKERIYQYEKEKAERKVIVRQLQKKLSDLNKQCVSEASLEVTSHCHMNLQDEIQDSMKNLFQIKSQVCIKCNMPTVNL</sequence>
<organism evidence="6 7">
    <name type="scientific">Sapajus apella</name>
    <name type="common">Brown-capped capuchin</name>
    <name type="synonym">Cebus apella</name>
    <dbReference type="NCBI Taxonomy" id="9515"/>
    <lineage>
        <taxon>Eukaryota</taxon>
        <taxon>Metazoa</taxon>
        <taxon>Chordata</taxon>
        <taxon>Craniata</taxon>
        <taxon>Vertebrata</taxon>
        <taxon>Euteleostomi</taxon>
        <taxon>Mammalia</taxon>
        <taxon>Eutheria</taxon>
        <taxon>Euarchontoglires</taxon>
        <taxon>Primates</taxon>
        <taxon>Haplorrhini</taxon>
        <taxon>Platyrrhini</taxon>
        <taxon>Cebidae</taxon>
        <taxon>Cebinae</taxon>
        <taxon>Sapajus</taxon>
    </lineage>
</organism>
<feature type="repeat" description="ANK" evidence="2">
    <location>
        <begin position="171"/>
        <end position="203"/>
    </location>
</feature>
<keyword evidence="2" id="KW-0040">ANK repeat</keyword>
<feature type="coiled-coil region" evidence="3">
    <location>
        <begin position="1077"/>
        <end position="1144"/>
    </location>
</feature>
<feature type="region of interest" description="Disordered" evidence="4">
    <location>
        <begin position="415"/>
        <end position="434"/>
    </location>
</feature>
<reference evidence="7" key="1">
    <citation type="submission" date="2025-08" db="UniProtKB">
        <authorList>
            <consortium name="RefSeq"/>
        </authorList>
    </citation>
    <scope>IDENTIFICATION</scope>
    <source>
        <tissue evidence="7">Blood</tissue>
    </source>
</reference>
<feature type="repeat" description="ANK" evidence="2">
    <location>
        <begin position="138"/>
        <end position="170"/>
    </location>
</feature>
<dbReference type="Pfam" id="PF12796">
    <property type="entry name" value="Ank_2"/>
    <property type="match status" value="1"/>
</dbReference>
<feature type="compositionally biased region" description="Basic and acidic residues" evidence="4">
    <location>
        <begin position="725"/>
        <end position="734"/>
    </location>
</feature>
<keyword evidence="1 3" id="KW-0175">Coiled coil</keyword>
<dbReference type="PANTHER" id="PTHR24147:SF63">
    <property type="entry name" value="ANKYRIN REPEAT DOMAIN-CONTAINING PROTEIN 30A"/>
    <property type="match status" value="1"/>
</dbReference>
<dbReference type="PROSITE" id="PS50088">
    <property type="entry name" value="ANK_REPEAT"/>
    <property type="match status" value="4"/>
</dbReference>
<dbReference type="PANTHER" id="PTHR24147">
    <property type="entry name" value="ANKYRIN REPEAT DOMAIN 36-RELATED"/>
    <property type="match status" value="1"/>
</dbReference>
<dbReference type="Pfam" id="PF00023">
    <property type="entry name" value="Ank"/>
    <property type="match status" value="2"/>
</dbReference>
<evidence type="ECO:0000256" key="4">
    <source>
        <dbReference type="SAM" id="MobiDB-lite"/>
    </source>
</evidence>
<protein>
    <submittedName>
        <fullName evidence="7">Ankyrin repeat domain-containing protein 30A</fullName>
    </submittedName>
</protein>
<feature type="region of interest" description="Disordered" evidence="4">
    <location>
        <begin position="491"/>
        <end position="555"/>
    </location>
</feature>
<keyword evidence="6" id="KW-1185">Reference proteome</keyword>
<dbReference type="SUPFAM" id="SSF48403">
    <property type="entry name" value="Ankyrin repeat"/>
    <property type="match status" value="1"/>
</dbReference>
<dbReference type="Gene3D" id="1.25.40.20">
    <property type="entry name" value="Ankyrin repeat-containing domain"/>
    <property type="match status" value="2"/>
</dbReference>
<evidence type="ECO:0000259" key="5">
    <source>
        <dbReference type="Pfam" id="PF14915"/>
    </source>
</evidence>
<dbReference type="InterPro" id="IPR050657">
    <property type="entry name" value="Ankyrin_repeat_domain"/>
</dbReference>
<dbReference type="CTD" id="91074"/>
<feature type="compositionally biased region" description="Basic and acidic residues" evidence="4">
    <location>
        <begin position="491"/>
        <end position="500"/>
    </location>
</feature>
<feature type="region of interest" description="Disordered" evidence="4">
    <location>
        <begin position="266"/>
        <end position="288"/>
    </location>
</feature>
<dbReference type="PROSITE" id="PS50297">
    <property type="entry name" value="ANK_REP_REGION"/>
    <property type="match status" value="3"/>
</dbReference>
<dbReference type="Pfam" id="PF14915">
    <property type="entry name" value="CCDC144C"/>
    <property type="match status" value="1"/>
</dbReference>
<feature type="coiled-coil region" evidence="3">
    <location>
        <begin position="953"/>
        <end position="1039"/>
    </location>
</feature>
<dbReference type="RefSeq" id="XP_032115627.1">
    <property type="nucleotide sequence ID" value="XM_032259736.1"/>
</dbReference>
<evidence type="ECO:0000313" key="7">
    <source>
        <dbReference type="RefSeq" id="XP_032115627.1"/>
    </source>
</evidence>
<feature type="compositionally biased region" description="Polar residues" evidence="4">
    <location>
        <begin position="545"/>
        <end position="555"/>
    </location>
</feature>
<dbReference type="InterPro" id="IPR039497">
    <property type="entry name" value="CC144C-like_CC_dom"/>
</dbReference>
<feature type="compositionally biased region" description="Basic and acidic residues" evidence="4">
    <location>
        <begin position="533"/>
        <end position="544"/>
    </location>
</feature>
<evidence type="ECO:0000256" key="2">
    <source>
        <dbReference type="PROSITE-ProRule" id="PRU00023"/>
    </source>
</evidence>
<dbReference type="Proteomes" id="UP000504640">
    <property type="component" value="Unplaced"/>
</dbReference>
<evidence type="ECO:0000256" key="3">
    <source>
        <dbReference type="SAM" id="Coils"/>
    </source>
</evidence>